<dbReference type="Proteomes" id="UP000028186">
    <property type="component" value="Chromosome I"/>
</dbReference>
<dbReference type="eggNOG" id="ENOG5030MU8">
    <property type="taxonomic scope" value="Bacteria"/>
</dbReference>
<gene>
    <name evidence="2" type="ORF">RG1141_CH03320</name>
</gene>
<proteinExistence type="predicted"/>
<accession>A0A068T3U0</accession>
<name>A0A068T3U0_NEOGA</name>
<reference evidence="3" key="1">
    <citation type="journal article" date="2014" name="BMC Genomics">
        <title>Genome sequencing of two Neorhizobium galegae strains reveals a noeT gene responsible for the unusual acetylation of the nodulation factors.</title>
        <authorList>
            <person name="Osterman J."/>
            <person name="Marsh J."/>
            <person name="Laine P.K."/>
            <person name="Zeng Z."/>
            <person name="Alatalo E."/>
            <person name="Sullivan J.T."/>
            <person name="Young J.P."/>
            <person name="Thomas-Oates J."/>
            <person name="Paulin L."/>
            <person name="Lindstrom K."/>
        </authorList>
    </citation>
    <scope>NUCLEOTIDE SEQUENCE [LARGE SCALE GENOMIC DNA]</scope>
    <source>
        <strain evidence="3">HAMBI 1141</strain>
    </source>
</reference>
<keyword evidence="1" id="KW-1133">Transmembrane helix</keyword>
<keyword evidence="1" id="KW-0472">Membrane</keyword>
<feature type="transmembrane region" description="Helical" evidence="1">
    <location>
        <begin position="34"/>
        <end position="54"/>
    </location>
</feature>
<dbReference type="PATRIC" id="fig|1028801.3.peg.329"/>
<dbReference type="KEGG" id="ngl:RG1141_CH03320"/>
<organism evidence="2 3">
    <name type="scientific">Neorhizobium galegae bv. officinalis bv. officinalis str. HAMBI 1141</name>
    <dbReference type="NCBI Taxonomy" id="1028801"/>
    <lineage>
        <taxon>Bacteria</taxon>
        <taxon>Pseudomonadati</taxon>
        <taxon>Pseudomonadota</taxon>
        <taxon>Alphaproteobacteria</taxon>
        <taxon>Hyphomicrobiales</taxon>
        <taxon>Rhizobiaceae</taxon>
        <taxon>Rhizobium/Agrobacterium group</taxon>
        <taxon>Neorhizobium</taxon>
    </lineage>
</organism>
<dbReference type="HOGENOM" id="CLU_2955854_0_0_5"/>
<evidence type="ECO:0000256" key="1">
    <source>
        <dbReference type="SAM" id="Phobius"/>
    </source>
</evidence>
<keyword evidence="1" id="KW-0812">Transmembrane</keyword>
<dbReference type="AlphaFoldDB" id="A0A068T3U0"/>
<evidence type="ECO:0000313" key="2">
    <source>
        <dbReference type="EMBL" id="CDN52696.1"/>
    </source>
</evidence>
<sequence length="59" mass="6328">MFGRLGSVYFLHLAEAKARQRRLSKPNRPVDANLGVFLRLLGVIGLGLCAAGLVSMMAA</sequence>
<dbReference type="EMBL" id="HG938355">
    <property type="protein sequence ID" value="CDN52696.1"/>
    <property type="molecule type" value="Genomic_DNA"/>
</dbReference>
<evidence type="ECO:0000313" key="3">
    <source>
        <dbReference type="Proteomes" id="UP000028186"/>
    </source>
</evidence>
<protein>
    <submittedName>
        <fullName evidence="2">Uncharacterized protein</fullName>
    </submittedName>
</protein>